<gene>
    <name evidence="2" type="ORF">DWB61_02855</name>
</gene>
<keyword evidence="1" id="KW-1133">Transmembrane helix</keyword>
<organism evidence="2 3">
    <name type="scientific">Ancylomarina euxinus</name>
    <dbReference type="NCBI Taxonomy" id="2283627"/>
    <lineage>
        <taxon>Bacteria</taxon>
        <taxon>Pseudomonadati</taxon>
        <taxon>Bacteroidota</taxon>
        <taxon>Bacteroidia</taxon>
        <taxon>Marinilabiliales</taxon>
        <taxon>Marinifilaceae</taxon>
        <taxon>Ancylomarina</taxon>
    </lineage>
</organism>
<dbReference type="EMBL" id="QQWG01000002">
    <property type="protein sequence ID" value="RRG24073.1"/>
    <property type="molecule type" value="Genomic_DNA"/>
</dbReference>
<keyword evidence="1" id="KW-0812">Transmembrane</keyword>
<keyword evidence="1" id="KW-0472">Membrane</keyword>
<reference evidence="2 3" key="1">
    <citation type="submission" date="2018-07" db="EMBL/GenBank/DDBJ databases">
        <title>Draft genome sequence of Ancylomarina sp. M1P.</title>
        <authorList>
            <person name="Yadav S."/>
            <person name="Villanueva L."/>
            <person name="Damste J.S.S."/>
        </authorList>
    </citation>
    <scope>NUCLEOTIDE SEQUENCE [LARGE SCALE GENOMIC DNA]</scope>
    <source>
        <strain evidence="2 3">M1P</strain>
    </source>
</reference>
<proteinExistence type="predicted"/>
<evidence type="ECO:0000313" key="2">
    <source>
        <dbReference type="EMBL" id="RRG24073.1"/>
    </source>
</evidence>
<evidence type="ECO:0000313" key="3">
    <source>
        <dbReference type="Proteomes" id="UP000285794"/>
    </source>
</evidence>
<dbReference type="Proteomes" id="UP000285794">
    <property type="component" value="Unassembled WGS sequence"/>
</dbReference>
<sequence>MSSAGHVLDMIIRMRQNRAIRTSNKQKFRSNNREAAHRDNGAEALHYKVVPKERLKNIKAKIRLKARFEQRKEIIVIFIFFMLVIFIVYTYMI</sequence>
<comment type="caution">
    <text evidence="2">The sequence shown here is derived from an EMBL/GenBank/DDBJ whole genome shotgun (WGS) entry which is preliminary data.</text>
</comment>
<accession>A0A425Y6D2</accession>
<dbReference type="OrthoDB" id="1452733at2"/>
<evidence type="ECO:0000256" key="1">
    <source>
        <dbReference type="SAM" id="Phobius"/>
    </source>
</evidence>
<protein>
    <submittedName>
        <fullName evidence="2">Uncharacterized protein</fullName>
    </submittedName>
</protein>
<keyword evidence="3" id="KW-1185">Reference proteome</keyword>
<dbReference type="AlphaFoldDB" id="A0A425Y6D2"/>
<feature type="transmembrane region" description="Helical" evidence="1">
    <location>
        <begin position="74"/>
        <end position="92"/>
    </location>
</feature>
<dbReference type="RefSeq" id="WP_125029385.1">
    <property type="nucleotide sequence ID" value="NZ_JAPXVP010000002.1"/>
</dbReference>
<name>A0A425Y6D2_9BACT</name>